<reference evidence="1 2" key="1">
    <citation type="journal article" date="2019" name="Sci. Rep.">
        <title>Orb-weaving spider Araneus ventricosus genome elucidates the spidroin gene catalogue.</title>
        <authorList>
            <person name="Kono N."/>
            <person name="Nakamura H."/>
            <person name="Ohtoshi R."/>
            <person name="Moran D.A.P."/>
            <person name="Shinohara A."/>
            <person name="Yoshida Y."/>
            <person name="Fujiwara M."/>
            <person name="Mori M."/>
            <person name="Tomita M."/>
            <person name="Arakawa K."/>
        </authorList>
    </citation>
    <scope>NUCLEOTIDE SEQUENCE [LARGE SCALE GENOMIC DNA]</scope>
</reference>
<evidence type="ECO:0000313" key="2">
    <source>
        <dbReference type="Proteomes" id="UP000499080"/>
    </source>
</evidence>
<dbReference type="EMBL" id="BGPR01000087">
    <property type="protein sequence ID" value="GBL92578.1"/>
    <property type="molecule type" value="Genomic_DNA"/>
</dbReference>
<organism evidence="1 2">
    <name type="scientific">Araneus ventricosus</name>
    <name type="common">Orbweaver spider</name>
    <name type="synonym">Epeira ventricosa</name>
    <dbReference type="NCBI Taxonomy" id="182803"/>
    <lineage>
        <taxon>Eukaryota</taxon>
        <taxon>Metazoa</taxon>
        <taxon>Ecdysozoa</taxon>
        <taxon>Arthropoda</taxon>
        <taxon>Chelicerata</taxon>
        <taxon>Arachnida</taxon>
        <taxon>Araneae</taxon>
        <taxon>Araneomorphae</taxon>
        <taxon>Entelegynae</taxon>
        <taxon>Araneoidea</taxon>
        <taxon>Araneidae</taxon>
        <taxon>Araneus</taxon>
    </lineage>
</organism>
<comment type="caution">
    <text evidence="1">The sequence shown here is derived from an EMBL/GenBank/DDBJ whole genome shotgun (WGS) entry which is preliminary data.</text>
</comment>
<name>A0A4Y2BKJ6_ARAVE</name>
<proteinExistence type="predicted"/>
<dbReference type="AlphaFoldDB" id="A0A4Y2BKJ6"/>
<keyword evidence="2" id="KW-1185">Reference proteome</keyword>
<gene>
    <name evidence="1" type="ORF">AVEN_123761_1</name>
</gene>
<evidence type="ECO:0000313" key="1">
    <source>
        <dbReference type="EMBL" id="GBL92578.1"/>
    </source>
</evidence>
<sequence length="98" mass="11293">MDFVSGLQRRPLMTFPLRKETGIFPIRIIKTRIFRMNVSESEEGMQKGQLGNALDSFLRKSQKTNIKSILKLLRLNQRRSQKFLKGGTQVRDVGGIRS</sequence>
<protein>
    <submittedName>
        <fullName evidence="1">Uncharacterized protein</fullName>
    </submittedName>
</protein>
<accession>A0A4Y2BKJ6</accession>
<dbReference type="Proteomes" id="UP000499080">
    <property type="component" value="Unassembled WGS sequence"/>
</dbReference>